<dbReference type="GO" id="GO:0005524">
    <property type="term" value="F:ATP binding"/>
    <property type="evidence" value="ECO:0007669"/>
    <property type="project" value="UniProtKB-KW"/>
</dbReference>
<dbReference type="GO" id="GO:0016887">
    <property type="term" value="F:ATP hydrolysis activity"/>
    <property type="evidence" value="ECO:0007669"/>
    <property type="project" value="InterPro"/>
</dbReference>
<dbReference type="Pfam" id="PF03412">
    <property type="entry name" value="Peptidase_C39"/>
    <property type="match status" value="1"/>
</dbReference>
<evidence type="ECO:0000313" key="19">
    <source>
        <dbReference type="EMBL" id="TLF39233.1"/>
    </source>
</evidence>
<keyword evidence="6" id="KW-0547">Nucleotide-binding</keyword>
<dbReference type="GO" id="GO:0043214">
    <property type="term" value="F:ABC-type bacteriocin transporter activity"/>
    <property type="evidence" value="ECO:0007669"/>
    <property type="project" value="InterPro"/>
</dbReference>
<keyword evidence="4" id="KW-0645">Protease</keyword>
<evidence type="ECO:0000256" key="11">
    <source>
        <dbReference type="ARBA" id="ARBA00022967"/>
    </source>
</evidence>
<keyword evidence="3" id="KW-1003">Cell membrane</keyword>
<dbReference type="GO" id="GO:0015031">
    <property type="term" value="P:protein transport"/>
    <property type="evidence" value="ECO:0007669"/>
    <property type="project" value="UniProtKB-KW"/>
</dbReference>
<dbReference type="InterPro" id="IPR005897">
    <property type="entry name" value="Pept_C39_ABC_bacteriocin"/>
</dbReference>
<dbReference type="SUPFAM" id="SSF52540">
    <property type="entry name" value="P-loop containing nucleoside triphosphate hydrolases"/>
    <property type="match status" value="1"/>
</dbReference>
<evidence type="ECO:0000256" key="7">
    <source>
        <dbReference type="ARBA" id="ARBA00022801"/>
    </source>
</evidence>
<dbReference type="Gene3D" id="3.40.50.300">
    <property type="entry name" value="P-loop containing nucleotide triphosphate hydrolases"/>
    <property type="match status" value="1"/>
</dbReference>
<evidence type="ECO:0000256" key="8">
    <source>
        <dbReference type="ARBA" id="ARBA00022807"/>
    </source>
</evidence>
<evidence type="ECO:0000259" key="17">
    <source>
        <dbReference type="PROSITE" id="PS50929"/>
    </source>
</evidence>
<feature type="domain" description="ABC transporter" evidence="16">
    <location>
        <begin position="489"/>
        <end position="725"/>
    </location>
</feature>
<dbReference type="AlphaFoldDB" id="A0A5R8LPW4"/>
<dbReference type="InterPro" id="IPR003439">
    <property type="entry name" value="ABC_transporter-like_ATP-bd"/>
</dbReference>
<keyword evidence="7" id="KW-0378">Hydrolase</keyword>
<keyword evidence="8" id="KW-0788">Thiol protease</keyword>
<evidence type="ECO:0000256" key="3">
    <source>
        <dbReference type="ARBA" id="ARBA00022475"/>
    </source>
</evidence>
<keyword evidence="10" id="KW-0653">Protein transport</keyword>
<gene>
    <name evidence="19" type="ORF">FEI14_12980</name>
</gene>
<proteinExistence type="predicted"/>
<dbReference type="PANTHER" id="PTHR24221">
    <property type="entry name" value="ATP-BINDING CASSETTE SUB-FAMILY B"/>
    <property type="match status" value="1"/>
</dbReference>
<comment type="subcellular location">
    <subcellularLocation>
        <location evidence="1">Cell membrane</location>
        <topology evidence="1">Multi-pass membrane protein</topology>
    </subcellularLocation>
</comment>
<keyword evidence="2" id="KW-0813">Transport</keyword>
<evidence type="ECO:0000256" key="12">
    <source>
        <dbReference type="ARBA" id="ARBA00022989"/>
    </source>
</evidence>
<dbReference type="EMBL" id="VBWN01000012">
    <property type="protein sequence ID" value="TLF39233.1"/>
    <property type="molecule type" value="Genomic_DNA"/>
</dbReference>
<dbReference type="InterPro" id="IPR027417">
    <property type="entry name" value="P-loop_NTPase"/>
</dbReference>
<keyword evidence="11" id="KW-1278">Translocase</keyword>
<dbReference type="InterPro" id="IPR003593">
    <property type="entry name" value="AAA+_ATPase"/>
</dbReference>
<dbReference type="SMART" id="SM00382">
    <property type="entry name" value="AAA"/>
    <property type="match status" value="1"/>
</dbReference>
<evidence type="ECO:0000256" key="2">
    <source>
        <dbReference type="ARBA" id="ARBA00022448"/>
    </source>
</evidence>
<organism evidence="19 20">
    <name type="scientific">Lacticaseibacillus zeae</name>
    <name type="common">Lactobacillus zeae</name>
    <dbReference type="NCBI Taxonomy" id="57037"/>
    <lineage>
        <taxon>Bacteria</taxon>
        <taxon>Bacillati</taxon>
        <taxon>Bacillota</taxon>
        <taxon>Bacilli</taxon>
        <taxon>Lactobacillales</taxon>
        <taxon>Lactobacillaceae</taxon>
        <taxon>Lacticaseibacillus</taxon>
    </lineage>
</organism>
<feature type="transmembrane region" description="Helical" evidence="15">
    <location>
        <begin position="403"/>
        <end position="421"/>
    </location>
</feature>
<dbReference type="InterPro" id="IPR039421">
    <property type="entry name" value="Type_1_exporter"/>
</dbReference>
<dbReference type="PROSITE" id="PS50893">
    <property type="entry name" value="ABC_TRANSPORTER_2"/>
    <property type="match status" value="1"/>
</dbReference>
<dbReference type="GO" id="GO:0006508">
    <property type="term" value="P:proteolysis"/>
    <property type="evidence" value="ECO:0007669"/>
    <property type="project" value="UniProtKB-KW"/>
</dbReference>
<dbReference type="Gene3D" id="3.90.70.10">
    <property type="entry name" value="Cysteine proteinases"/>
    <property type="match status" value="1"/>
</dbReference>
<dbReference type="InterPro" id="IPR005074">
    <property type="entry name" value="Peptidase_C39"/>
</dbReference>
<dbReference type="InterPro" id="IPR011527">
    <property type="entry name" value="ABC1_TM_dom"/>
</dbReference>
<name>A0A5R8LPW4_LACZE</name>
<dbReference type="Pfam" id="PF00664">
    <property type="entry name" value="ABC_membrane"/>
    <property type="match status" value="1"/>
</dbReference>
<dbReference type="PANTHER" id="PTHR24221:SF654">
    <property type="entry name" value="ATP-BINDING CASSETTE SUB-FAMILY B MEMBER 6"/>
    <property type="match status" value="1"/>
</dbReference>
<dbReference type="GO" id="GO:0005886">
    <property type="term" value="C:plasma membrane"/>
    <property type="evidence" value="ECO:0007669"/>
    <property type="project" value="UniProtKB-SubCell"/>
</dbReference>
<evidence type="ECO:0000259" key="18">
    <source>
        <dbReference type="PROSITE" id="PS50990"/>
    </source>
</evidence>
<evidence type="ECO:0000256" key="4">
    <source>
        <dbReference type="ARBA" id="ARBA00022670"/>
    </source>
</evidence>
<keyword evidence="9" id="KW-0067">ATP-binding</keyword>
<evidence type="ECO:0000256" key="9">
    <source>
        <dbReference type="ARBA" id="ARBA00022840"/>
    </source>
</evidence>
<dbReference type="Proteomes" id="UP000307781">
    <property type="component" value="Unassembled WGS sequence"/>
</dbReference>
<evidence type="ECO:0000256" key="13">
    <source>
        <dbReference type="ARBA" id="ARBA00023136"/>
    </source>
</evidence>
<dbReference type="Pfam" id="PF00005">
    <property type="entry name" value="ABC_tran"/>
    <property type="match status" value="1"/>
</dbReference>
<dbReference type="GO" id="GO:0008234">
    <property type="term" value="F:cysteine-type peptidase activity"/>
    <property type="evidence" value="ECO:0007669"/>
    <property type="project" value="UniProtKB-KW"/>
</dbReference>
<keyword evidence="13 15" id="KW-0472">Membrane</keyword>
<evidence type="ECO:0000259" key="16">
    <source>
        <dbReference type="PROSITE" id="PS50893"/>
    </source>
</evidence>
<accession>A0A5R8LPW4</accession>
<evidence type="ECO:0000313" key="20">
    <source>
        <dbReference type="Proteomes" id="UP000307781"/>
    </source>
</evidence>
<feature type="transmembrane region" description="Helical" evidence="15">
    <location>
        <begin position="212"/>
        <end position="237"/>
    </location>
</feature>
<evidence type="ECO:0000256" key="5">
    <source>
        <dbReference type="ARBA" id="ARBA00022692"/>
    </source>
</evidence>
<evidence type="ECO:0000256" key="10">
    <source>
        <dbReference type="ARBA" id="ARBA00022927"/>
    </source>
</evidence>
<feature type="transmembrane region" description="Helical" evidence="15">
    <location>
        <begin position="175"/>
        <end position="200"/>
    </location>
</feature>
<evidence type="ECO:0000256" key="14">
    <source>
        <dbReference type="ARBA" id="ARBA00043264"/>
    </source>
</evidence>
<dbReference type="PROSITE" id="PS50990">
    <property type="entry name" value="PEPTIDASE_C39"/>
    <property type="match status" value="1"/>
</dbReference>
<keyword evidence="14" id="KW-0080">Bacteriocin transport</keyword>
<keyword evidence="12 15" id="KW-1133">Transmembrane helix</keyword>
<dbReference type="InterPro" id="IPR036640">
    <property type="entry name" value="ABC1_TM_sf"/>
</dbReference>
<dbReference type="NCBIfam" id="TIGR01193">
    <property type="entry name" value="bacteriocin_ABC"/>
    <property type="match status" value="1"/>
</dbReference>
<keyword evidence="5 15" id="KW-0812">Transmembrane</keyword>
<evidence type="ECO:0000256" key="6">
    <source>
        <dbReference type="ARBA" id="ARBA00022741"/>
    </source>
</evidence>
<dbReference type="GO" id="GO:0034040">
    <property type="term" value="F:ATPase-coupled lipid transmembrane transporter activity"/>
    <property type="evidence" value="ECO:0007669"/>
    <property type="project" value="TreeGrafter"/>
</dbReference>
<comment type="caution">
    <text evidence="19">The sequence shown here is derived from an EMBL/GenBank/DDBJ whole genome shotgun (WGS) entry which is preliminary data.</text>
</comment>
<dbReference type="CDD" id="cd18570">
    <property type="entry name" value="ABC_6TM_PCAT1_LagD_like"/>
    <property type="match status" value="1"/>
</dbReference>
<dbReference type="SUPFAM" id="SSF90123">
    <property type="entry name" value="ABC transporter transmembrane region"/>
    <property type="match status" value="1"/>
</dbReference>
<evidence type="ECO:0000256" key="1">
    <source>
        <dbReference type="ARBA" id="ARBA00004651"/>
    </source>
</evidence>
<evidence type="ECO:0000256" key="15">
    <source>
        <dbReference type="SAM" id="Phobius"/>
    </source>
</evidence>
<dbReference type="PROSITE" id="PS50929">
    <property type="entry name" value="ABC_TM1F"/>
    <property type="match status" value="1"/>
</dbReference>
<protein>
    <submittedName>
        <fullName evidence="19">Peptide cleavage/export ABC transporter</fullName>
    </submittedName>
</protein>
<feature type="domain" description="ABC transmembrane type-1" evidence="17">
    <location>
        <begin position="178"/>
        <end position="456"/>
    </location>
</feature>
<dbReference type="Gene3D" id="1.20.1560.10">
    <property type="entry name" value="ABC transporter type 1, transmembrane domain"/>
    <property type="match status" value="1"/>
</dbReference>
<feature type="domain" description="Peptidase C39" evidence="18">
    <location>
        <begin position="20"/>
        <end position="145"/>
    </location>
</feature>
<sequence length="725" mass="80137">MRVTGNFWVRHFNRCDYVPQADPRESGVAALNMVLKFYGAEISPTRLRSLAEVDQTGTTLDDLMHAAGALHFTTKSVISITPKRLNETPLIVASRGGRAGQQRFAVVFKITKRHLLVADPDVTVGVKWLSYQQFNQTWTAAGVSVKPRLDHAAGKIPSSHLQTIKALILQQKAALVHLILAMLATTGISGAGAFFLQIIVDTYLPNGLITPLAIMALGLIGAGLFAAALTWGCELLLGMLDQRLMIDVALAYVRRLYAMPLPFLNHQRQTLTAQVVEMNRLMGVAAKTLVTQWLETLAATILLVLLVVINWKLALLAVLAVFGDALLMRLFRDRLQAAGYATIQSGAAVNTEIWAGLRGVEAMKALRAEPDLFRRVDQAFADDLHKKFAQLQFVQLQRAVQQAFHFILTVGLLWLGASMVLTQQLSLGQLVAFAALFVYFVGHLTQVVRLQPQRQLIAVADSRLRDLPSSNAADQQRRVSESQQISGTIKLSQVTFGYRQKQPVLQKIDLTILPNHNMAVVGASGAGKTTLARLIDGLWPLDNRSGTITFNQTNINDIRLSLLRQYVAYVPERPVIFSGSILDNLRLGNRSDVTDDDMDAACETAEIADDITNLPNLVYTLVDANTETLTASQKQRLTIARALLSPAKVLIFDGTFSQIESAMAERILNRLFAIKNRTIILMTQQPQLARHADKIVVLVNGRIVEQESYPILFAKHGYYAQMLRR</sequence>
<feature type="transmembrane region" description="Helical" evidence="15">
    <location>
        <begin position="427"/>
        <end position="445"/>
    </location>
</feature>
<reference evidence="19 20" key="1">
    <citation type="submission" date="2019-05" db="EMBL/GenBank/DDBJ databases">
        <title>Genome-based reclassification of Lactobacillus casei as Lactobacillus casei subsp. casei. subsp.nov., description of Lactobacillus casei subsp. zeae subsp. nov., and emended description of Lactobacillus casei.</title>
        <authorList>
            <person name="Huang C.-H."/>
        </authorList>
    </citation>
    <scope>NUCLEOTIDE SEQUENCE [LARGE SCALE GENOMIC DNA]</scope>
    <source>
        <strain evidence="19 20">CRBIP24.58</strain>
    </source>
</reference>